<dbReference type="AlphaFoldDB" id="A0A9X4D1Z5"/>
<protein>
    <submittedName>
        <fullName evidence="1">Uncharacterized protein</fullName>
    </submittedName>
</protein>
<comment type="caution">
    <text evidence="1">The sequence shown here is derived from an EMBL/GenBank/DDBJ whole genome shotgun (WGS) entry which is preliminary data.</text>
</comment>
<sequence length="1250" mass="140078">MAKPFKVESGDINKLNDIQLTQLLKELLHAETFRFGIAQRAVEVALNIITGDGGEDGRVSWEQGPESTEYIPNRLSLFQNKATNMGPAAYAKEVITDKGSVKPIVDQVLARGGSYIVFTTQELNSKQKQARIKEVRASLAGAGKGYADKCDLRIYDASQIAGWVNLYISTVVAVQHWSGRPVERGLKTYELWSEHEDLSRLPFAPVASRSEVIEKLKAGLSVPKACFRMMGLSGLGKTRTAFQVFSENEEIRSLVVYVDANHAPNIDSLIADWVTLGYEAIIVVDNCEYRLHERLVKEVRREGSQVRLLTLDYNFDSIAAPTICFRLEQMTNDELFQLLSPVYNNVLSDLKRIVDFAQGFPQMAVLLAEARLNEDPRIGSLTEDELASKLLWKRNESENPECLRILQACSLFDVFGVEKEVEYQLEYIANTIGVHVDDVYGCIQEYSSRGLIDRRGRFGQVVPKPLAIRLAGQWWTKSREEKQRGLIDSIPEGMIEGFCNQIEKMDFHSDVKLLTEKLCGPQAPFGQAEVILSERGSRFFRAFVNVNPEATSAALYRTLTSMDHDQLLSIEGDVRRNLVWGLEKLCFHADLFMEASWCMLLLASAENEAWSNNATGIFSQLFCINLSGTAAAPDIRFALLRQAMDMEQIEIDMVLLNALEQAISTSGGSRTVGAEYQGTKAPLEEWRPKIWQEIFDYWQSAFDLYSEMMDRGEKQREKVLSDIGHSIRGFVGRGRLDMLDAAIRHIVKSNGRYWPAALDSIKNTFEYDREKLEETAVSALSSWIELLSPEGAGLVEKLRIIVVNPPREHLRLEGGAYVDVAAENAKKLATEVAVNVDELYSCIDLLLEGEQRQSHSFGRQLVLELADESKLLELALKRLSDNPKANSSFVIGLYRGVYEKSSKVWQKYIDSVSSDERLVSFYPELIRTGNIEAQHLNKFVDLISTGLIPANSANVLSYGSVTSELAPEVVSDFCLKLSALGDEAAWPALNVMFMYCFGNMERVKTIRASVKSLVSAVPLHKKHSAAYADLHSWCALVEALLKTRDEGLVIAISRQLIASCRIGFNHNDLWSYIKPLLMKIAQQYGDLLWPVFGEAISRAKGMELYWLQQLLDRENSVSSQLPSVLSSFPSGKIISWCYEHPDSGPSFIAACINIFEIRDDTQCPSELFILLLENFGGDKRVASALNANMGSRGWTGSLVPYLEADKLALSPLLKHKNGNVKKWVKEHTAFIDSQIARESSLDAERDLGIF</sequence>
<evidence type="ECO:0000313" key="2">
    <source>
        <dbReference type="Proteomes" id="UP001150678"/>
    </source>
</evidence>
<dbReference type="EMBL" id="JANIAN010000021">
    <property type="protein sequence ID" value="MDD2107725.1"/>
    <property type="molecule type" value="Genomic_DNA"/>
</dbReference>
<name>A0A9X4D1Z5_9PSED</name>
<dbReference type="InterPro" id="IPR027417">
    <property type="entry name" value="P-loop_NTPase"/>
</dbReference>
<reference evidence="1" key="1">
    <citation type="submission" date="2022-07" db="EMBL/GenBank/DDBJ databases">
        <title>Multi-strain Analysis of Pseudomonas putida Reveals Metabolic and Genetic Diversity.</title>
        <authorList>
            <person name="Monk J.M."/>
        </authorList>
    </citation>
    <scope>NUCLEOTIDE SEQUENCE</scope>
    <source>
        <strain evidence="1">17514</strain>
    </source>
</reference>
<dbReference type="SUPFAM" id="SSF52540">
    <property type="entry name" value="P-loop containing nucleoside triphosphate hydrolases"/>
    <property type="match status" value="1"/>
</dbReference>
<dbReference type="Proteomes" id="UP001150678">
    <property type="component" value="Unassembled WGS sequence"/>
</dbReference>
<proteinExistence type="predicted"/>
<accession>A0A9X4D1Z5</accession>
<gene>
    <name evidence="1" type="ORF">NP533_16125</name>
</gene>
<evidence type="ECO:0000313" key="1">
    <source>
        <dbReference type="EMBL" id="MDD2107725.1"/>
    </source>
</evidence>
<dbReference type="RefSeq" id="WP_274079162.1">
    <property type="nucleotide sequence ID" value="NZ_JANIAN010000021.1"/>
</dbReference>
<organism evidence="1 2">
    <name type="scientific">Pseudomonas asiatica</name>
    <dbReference type="NCBI Taxonomy" id="2219225"/>
    <lineage>
        <taxon>Bacteria</taxon>
        <taxon>Pseudomonadati</taxon>
        <taxon>Pseudomonadota</taxon>
        <taxon>Gammaproteobacteria</taxon>
        <taxon>Pseudomonadales</taxon>
        <taxon>Pseudomonadaceae</taxon>
        <taxon>Pseudomonas</taxon>
    </lineage>
</organism>